<organism evidence="1 2">
    <name type="scientific">Jiangella alba</name>
    <dbReference type="NCBI Taxonomy" id="561176"/>
    <lineage>
        <taxon>Bacteria</taxon>
        <taxon>Bacillati</taxon>
        <taxon>Actinomycetota</taxon>
        <taxon>Actinomycetes</taxon>
        <taxon>Jiangellales</taxon>
        <taxon>Jiangellaceae</taxon>
        <taxon>Jiangella</taxon>
    </lineage>
</organism>
<evidence type="ECO:0000313" key="1">
    <source>
        <dbReference type="EMBL" id="SEF13809.1"/>
    </source>
</evidence>
<name>A0A1H5PJ45_9ACTN</name>
<protein>
    <recommendedName>
        <fullName evidence="3">Carbohydrate binding domain-containing protein</fullName>
    </recommendedName>
</protein>
<accession>A0A1H5PJ45</accession>
<proteinExistence type="predicted"/>
<sequence length="724" mass="76841">MTTSAHHTRIQVGGVTVDPTNVRLDLDENRVPFALSTIEAAYDPDLVDQLDPRNRVPVHVSMRQSFGTSRTLADVSADYAGMVLDDMGALSDTLNDNPSMEDGTTGWAGLNGTTAVQTSDQARTGTYSLEVIPPPPTPPVNLLTSTQARCSSTDGWGAIEGCTRSVTSAQAAEGSTSIAVTSGGARIGANTSPLKTQVAEGTQYTAVAEVRAATSGRTVRPYIVWQTSSGVTITSVLGSVAGDGTSSWTPVSVTGTAPAGAALAYLEITFGDAVTPAGEVHYIDKAGFFEGTNTAWVAPPPTLRFVDLVSDPFAVSQGSLFFCRAWARLSGATNTRAVSLDVEYLDEADNIMDSDSFGATLLDSTDGWVPLVGTALVSDNPDVVAARIVLSASIDPSNQRLFFDDVIMRYARSTLASFTAEYGEPYNSGGWRPSTKVRAALWLRNRTVDHEAGTVTIEAASADAALTDYSLTSRTVLTPSGSTVRDCVNLVLGHTLNAALPAGDTGSQTVEADALPWEPGETGWQYLSSIIGTFGLRLWCDEVGLWHLEDPETIVPPRQWNASVDNASQFADTISRDQGDWADSAVVTYEWDDSNGVAQTRYDAAGVSGGRTITRTVERPYPGSGLARGMLRKAQALGRVVDLGAPSDYSLRPYDAAQVTIPDAGLTRGVISGVTWSQPDDSMTVRTRGLLGITERSWLYTPPGVGWEDVPDGTSWSEYQWGDG</sequence>
<reference evidence="2" key="1">
    <citation type="submission" date="2016-10" db="EMBL/GenBank/DDBJ databases">
        <authorList>
            <person name="Varghese N."/>
            <person name="Submissions S."/>
        </authorList>
    </citation>
    <scope>NUCLEOTIDE SEQUENCE [LARGE SCALE GENOMIC DNA]</scope>
    <source>
        <strain evidence="2">DSM 45237</strain>
    </source>
</reference>
<evidence type="ECO:0000313" key="2">
    <source>
        <dbReference type="Proteomes" id="UP000181980"/>
    </source>
</evidence>
<dbReference type="Gene3D" id="2.60.120.260">
    <property type="entry name" value="Galactose-binding domain-like"/>
    <property type="match status" value="2"/>
</dbReference>
<dbReference type="EMBL" id="FNUC01000004">
    <property type="protein sequence ID" value="SEF13809.1"/>
    <property type="molecule type" value="Genomic_DNA"/>
</dbReference>
<dbReference type="STRING" id="561176.SAMN04488561_4481"/>
<dbReference type="RefSeq" id="WP_069110172.1">
    <property type="nucleotide sequence ID" value="NZ_FNUC01000004.1"/>
</dbReference>
<keyword evidence="2" id="KW-1185">Reference proteome</keyword>
<dbReference type="OrthoDB" id="5165480at2"/>
<gene>
    <name evidence="1" type="ORF">SAMN04488561_4481</name>
</gene>
<dbReference type="Proteomes" id="UP000181980">
    <property type="component" value="Unassembled WGS sequence"/>
</dbReference>
<dbReference type="AlphaFoldDB" id="A0A1H5PJ45"/>
<evidence type="ECO:0008006" key="3">
    <source>
        <dbReference type="Google" id="ProtNLM"/>
    </source>
</evidence>